<protein>
    <submittedName>
        <fullName evidence="1">Type I-E CRISPR-associated protein Cse1/CasA</fullName>
    </submittedName>
</protein>
<dbReference type="RefSeq" id="WP_386345262.1">
    <property type="nucleotide sequence ID" value="NZ_JBHSFG010000044.1"/>
</dbReference>
<name>A0ABV8YX74_9ACTN</name>
<dbReference type="InterPro" id="IPR013381">
    <property type="entry name" value="CRISPR-assoc_prot_Cse1"/>
</dbReference>
<gene>
    <name evidence="1" type="ORF">ACFPH6_24990</name>
</gene>
<keyword evidence="2" id="KW-1185">Reference proteome</keyword>
<evidence type="ECO:0000313" key="1">
    <source>
        <dbReference type="EMBL" id="MFC4467746.1"/>
    </source>
</evidence>
<dbReference type="Pfam" id="PF09481">
    <property type="entry name" value="CRISPR_Cse1"/>
    <property type="match status" value="1"/>
</dbReference>
<accession>A0ABV8YX74</accession>
<comment type="caution">
    <text evidence="1">The sequence shown here is derived from an EMBL/GenBank/DDBJ whole genome shotgun (WGS) entry which is preliminary data.</text>
</comment>
<sequence length="494" mass="53141">MTGHGVTAGACEVLEIADDLRCLAAPTPGETVALLEFFLAVCYASGCYPVTEDEWEHWVVGRQPLAEAAAWLRAQPAHEWDLFDPAAPFGQNVLLAPFLDQHGAGPAQLVIEHVGDYNQFFDHHHLEHPTPLPAAAAFRALLAQHTYGPGGRARISGKETLGPTITNLAVTRLGSRIRVVAQGETLGDTLRMNLAPYPDGPGTFNRTWTQKERRGFRTKPQGRAVDGPADLHSVLGRSILMRPTVLPDGTVAVDRVLIGAGELLAPLAAPYMQDAVYATTAAGATKALWPSATRALWREAHALYAAVADRAKGTDLYSRIAMLPTDQPVTLWAVGLVAKQTTAITWVSDAFPFVPGREAALRHAAETGSRIAEHVAACLGKAAHSAWTVAYPNPKPTDKQAQIARFDARGEHWAATAQPFHTLLEEAADGSPVPDALRTFASTLHVTAQRLLVRRLDSLPPNTRGFRARAEATERLTAELAKNNPAPPKEDPAA</sequence>
<evidence type="ECO:0000313" key="2">
    <source>
        <dbReference type="Proteomes" id="UP001596012"/>
    </source>
</evidence>
<proteinExistence type="predicted"/>
<dbReference type="EMBL" id="JBHSFG010000044">
    <property type="protein sequence ID" value="MFC4467746.1"/>
    <property type="molecule type" value="Genomic_DNA"/>
</dbReference>
<reference evidence="2" key="1">
    <citation type="journal article" date="2019" name="Int. J. Syst. Evol. Microbiol.">
        <title>The Global Catalogue of Microorganisms (GCM) 10K type strain sequencing project: providing services to taxonomists for standard genome sequencing and annotation.</title>
        <authorList>
            <consortium name="The Broad Institute Genomics Platform"/>
            <consortium name="The Broad Institute Genome Sequencing Center for Infectious Disease"/>
            <person name="Wu L."/>
            <person name="Ma J."/>
        </authorList>
    </citation>
    <scope>NUCLEOTIDE SEQUENCE [LARGE SCALE GENOMIC DNA]</scope>
    <source>
        <strain evidence="2">DT43</strain>
    </source>
</reference>
<dbReference type="Gene3D" id="1.10.132.100">
    <property type="match status" value="1"/>
</dbReference>
<dbReference type="Proteomes" id="UP001596012">
    <property type="component" value="Unassembled WGS sequence"/>
</dbReference>
<organism evidence="1 2">
    <name type="scientific">Streptomyces xiangluensis</name>
    <dbReference type="NCBI Taxonomy" id="2665720"/>
    <lineage>
        <taxon>Bacteria</taxon>
        <taxon>Bacillati</taxon>
        <taxon>Actinomycetota</taxon>
        <taxon>Actinomycetes</taxon>
        <taxon>Kitasatosporales</taxon>
        <taxon>Streptomycetaceae</taxon>
        <taxon>Streptomyces</taxon>
    </lineage>
</organism>